<organism evidence="1 2">
    <name type="scientific">Rozella allomycis (strain CSF55)</name>
    <dbReference type="NCBI Taxonomy" id="988480"/>
    <lineage>
        <taxon>Eukaryota</taxon>
        <taxon>Fungi</taxon>
        <taxon>Fungi incertae sedis</taxon>
        <taxon>Cryptomycota</taxon>
        <taxon>Cryptomycota incertae sedis</taxon>
        <taxon>Rozella</taxon>
    </lineage>
</organism>
<evidence type="ECO:0000313" key="1">
    <source>
        <dbReference type="EMBL" id="RKP17345.1"/>
    </source>
</evidence>
<gene>
    <name evidence="1" type="ORF">ROZALSC1DRAFT_24302</name>
</gene>
<sequence length="778" mass="90698">MSTELQKVQREIQIIEGLQDKDHKDWSITEKRKYGMDADDAYKHLQKTIEQLREKELLLLKHQRNYNIVLLTLDPHSDFLFVNQVEVPINSSLPSKRDLMKEINVSLLFSVADSNDTVYVSDDEDFLEQIPLINNKRSSLFIENVYPEGFESPYEKLKRHLDRKMHVLLIGVSGAGKTKTIFDIARHRKVIYFDCYSDIDFACLKNKCYEMSPKLNLTTSLQIEFERKVGRHVMALVCSRLLIWERLVECRKLDERDYFGWLCYQRSKRTQNAIKKVYLKLCDFDVSGIFESFYSNGYPNFYIAFDESQTMLEPSGQLHQSFRSFSQSGPMVVNGELVHPRTFYTFLVNYFNLVTFVPCLWSGTHLRLKDVSLYKTAACGKVDNFLVWTEFSFLGIDDLMKLARRFLRFPDVNTPGAHDLLFLIENVFYFLQGRPRLFFRFLERLVETQGDSLMDRILNTFENYFYEMTHDQGADNVTSFYSFWRKHFYTNLVPFVSSDTLAVTVSSTLIDLLFKSLLSEGTGKLKMFQSTVDLVSTSLVMLKKDNTYVMAEPMVIHAGLNYLSSFKANPIITMICDRIFDWVTSPQEKGRLVEILLAINLRLNPWWKNEIAKKYEIPDLGETPTGLLDLRTGENLPFYFIQSFNPDFNFAILPPEKAGPDFRYKHFFAYGKTTWTSQNVSTADSVKNAESMDYNSWYKSLKNINDEVKILANRHVSSYFHLRFEFPFPPYSSSSYGKTVILADQSKTILIDINHELTALLFSDEFVTRYKAHVKNLK</sequence>
<proteinExistence type="predicted"/>
<dbReference type="InterPro" id="IPR027417">
    <property type="entry name" value="P-loop_NTPase"/>
</dbReference>
<reference evidence="2" key="1">
    <citation type="journal article" date="2018" name="Nat. Microbiol.">
        <title>Leveraging single-cell genomics to expand the fungal tree of life.</title>
        <authorList>
            <person name="Ahrendt S.R."/>
            <person name="Quandt C.A."/>
            <person name="Ciobanu D."/>
            <person name="Clum A."/>
            <person name="Salamov A."/>
            <person name="Andreopoulos B."/>
            <person name="Cheng J.F."/>
            <person name="Woyke T."/>
            <person name="Pelin A."/>
            <person name="Henrissat B."/>
            <person name="Reynolds N.K."/>
            <person name="Benny G.L."/>
            <person name="Smith M.E."/>
            <person name="James T.Y."/>
            <person name="Grigoriev I.V."/>
        </authorList>
    </citation>
    <scope>NUCLEOTIDE SEQUENCE [LARGE SCALE GENOMIC DNA]</scope>
    <source>
        <strain evidence="2">CSF55</strain>
    </source>
</reference>
<dbReference type="AlphaFoldDB" id="A0A4P9YDY0"/>
<accession>A0A4P9YDY0</accession>
<name>A0A4P9YDY0_ROZAC</name>
<dbReference type="EMBL" id="ML005889">
    <property type="protein sequence ID" value="RKP17345.1"/>
    <property type="molecule type" value="Genomic_DNA"/>
</dbReference>
<evidence type="ECO:0000313" key="2">
    <source>
        <dbReference type="Proteomes" id="UP000281549"/>
    </source>
</evidence>
<dbReference type="Gene3D" id="3.40.50.300">
    <property type="entry name" value="P-loop containing nucleotide triphosphate hydrolases"/>
    <property type="match status" value="1"/>
</dbReference>
<protein>
    <submittedName>
        <fullName evidence="1">Uncharacterized protein</fullName>
    </submittedName>
</protein>
<dbReference type="SUPFAM" id="SSF52540">
    <property type="entry name" value="P-loop containing nucleoside triphosphate hydrolases"/>
    <property type="match status" value="1"/>
</dbReference>
<dbReference type="Proteomes" id="UP000281549">
    <property type="component" value="Unassembled WGS sequence"/>
</dbReference>